<feature type="signal peptide" evidence="2">
    <location>
        <begin position="1"/>
        <end position="38"/>
    </location>
</feature>
<evidence type="ECO:0000256" key="1">
    <source>
        <dbReference type="SAM" id="MobiDB-lite"/>
    </source>
</evidence>
<protein>
    <recommendedName>
        <fullName evidence="5">YjbH domain-containing protein</fullName>
    </recommendedName>
</protein>
<name>A0A255YRD0_9PROT</name>
<evidence type="ECO:0000313" key="4">
    <source>
        <dbReference type="Proteomes" id="UP000216998"/>
    </source>
</evidence>
<keyword evidence="2" id="KW-0732">Signal</keyword>
<dbReference type="OrthoDB" id="19542at2"/>
<gene>
    <name evidence="3" type="ORF">CHU95_21775</name>
</gene>
<evidence type="ECO:0008006" key="5">
    <source>
        <dbReference type="Google" id="ProtNLM"/>
    </source>
</evidence>
<feature type="chain" id="PRO_5013214066" description="YjbH domain-containing protein" evidence="2">
    <location>
        <begin position="39"/>
        <end position="848"/>
    </location>
</feature>
<evidence type="ECO:0000313" key="3">
    <source>
        <dbReference type="EMBL" id="OYQ31759.1"/>
    </source>
</evidence>
<accession>A0A255YRD0</accession>
<dbReference type="Pfam" id="PF06082">
    <property type="entry name" value="YjbH"/>
    <property type="match status" value="1"/>
</dbReference>
<proteinExistence type="predicted"/>
<feature type="region of interest" description="Disordered" evidence="1">
    <location>
        <begin position="421"/>
        <end position="446"/>
    </location>
</feature>
<sequence>MLGCDFPELRRIEIVTKRRFVRPACAVVALLAAAQAEAQDSNNPFLSWRPPESVNDFGGTGLIQTPVARAAEDGQAYAGFSYVWPYSRYFITVQGLPWLEATLRYTSVANRFYGPQDFSGNQSYKDRGIDVKLRLVKGDGAWPNIAVGLRDIAGTGLFGSEYLVADQSFGDFDVSLGMGWGNMGTQNHFGNPLGLLSNKFKVRPDGFTSGGGALSTDFFRGPVALFGGVSWQTPLDGLRLKLEYDPNDYQNEPLDNDLKQSVPVNVGFDYKPWDWLQVGAALERGERLMLRFATTTNFHKAKGPGKIDAPPPPLMPSAPVAAALVTPSPVSMPPESDVRTGLGRQAALDGIALQHFTRMAGEIQITVSGTPLRDGTTVAYDLARRAAELAPDFTGRIQVTRVEYNLPWMVTSFDAAALRTPPGLRSTTSPVTDTTATPSVTGHPPPEEVRKELTSQLQKQGFFLTAVDYRSPRVTLFLTNGRYRQVPKAIGRAARTAAAVLPPEYQEMQIIFLDNGMEMLSATLYRTDLERALSPFGGSIEEAWLRTRIDRPDVSAAAASHPEDVDYPGFGWNIRPALRQTLGRPEQFILYQAWVRLNGTMVITPGLNLAGGVGINVSNNFDKMRIPSDSLLPRVRSDIKNYLQQGTTAMTYLQADYTKRIATDTYARLYGGYLEEMFGGVGSEVLYKPFGQEWAIGLDVAWAKQRDYDQWFKFRPYDVVTGHLTGYYHYEPMGVDARVKVGRYLAGDEGATFELSRTFDSGITVGAFATFTNVSAKQFGEGRFDKGIYFIFPLDNLYVKSTRGSLGWLWRPLTRDGGQTLNNRRPLIGQVGTADGAALRRDWNLLMD</sequence>
<feature type="compositionally biased region" description="Low complexity" evidence="1">
    <location>
        <begin position="426"/>
        <end position="441"/>
    </location>
</feature>
<evidence type="ECO:0000256" key="2">
    <source>
        <dbReference type="SAM" id="SignalP"/>
    </source>
</evidence>
<reference evidence="3 4" key="1">
    <citation type="submission" date="2017-07" db="EMBL/GenBank/DDBJ databases">
        <title>Niveispirillum cyanobacteriorum sp. nov., isolated from cyanobacterial aggregates in a eutrophic lake.</title>
        <authorList>
            <person name="Cai H."/>
        </authorList>
    </citation>
    <scope>NUCLEOTIDE SEQUENCE [LARGE SCALE GENOMIC DNA]</scope>
    <source>
        <strain evidence="4">TH1-14</strain>
    </source>
</reference>
<dbReference type="EMBL" id="NOXU01000032">
    <property type="protein sequence ID" value="OYQ31759.1"/>
    <property type="molecule type" value="Genomic_DNA"/>
</dbReference>
<keyword evidence="4" id="KW-1185">Reference proteome</keyword>
<dbReference type="InterPro" id="IPR010344">
    <property type="entry name" value="YbjH"/>
</dbReference>
<comment type="caution">
    <text evidence="3">The sequence shown here is derived from an EMBL/GenBank/DDBJ whole genome shotgun (WGS) entry which is preliminary data.</text>
</comment>
<organism evidence="3 4">
    <name type="scientific">Niveispirillum lacus</name>
    <dbReference type="NCBI Taxonomy" id="1981099"/>
    <lineage>
        <taxon>Bacteria</taxon>
        <taxon>Pseudomonadati</taxon>
        <taxon>Pseudomonadota</taxon>
        <taxon>Alphaproteobacteria</taxon>
        <taxon>Rhodospirillales</taxon>
        <taxon>Azospirillaceae</taxon>
        <taxon>Niveispirillum</taxon>
    </lineage>
</organism>
<dbReference type="AlphaFoldDB" id="A0A255YRD0"/>
<dbReference type="Proteomes" id="UP000216998">
    <property type="component" value="Unassembled WGS sequence"/>
</dbReference>